<dbReference type="PANTHER" id="PTHR43721:SF30">
    <property type="entry name" value="TR-TYPE G DOMAIN-CONTAINING PROTEIN"/>
    <property type="match status" value="1"/>
</dbReference>
<evidence type="ECO:0000313" key="3">
    <source>
        <dbReference type="EMBL" id="KAH0557044.1"/>
    </source>
</evidence>
<feature type="region of interest" description="Disordered" evidence="1">
    <location>
        <begin position="1"/>
        <end position="32"/>
    </location>
</feature>
<gene>
    <name evidence="3" type="ORF">GP486_005168</name>
</gene>
<organism evidence="3 4">
    <name type="scientific">Trichoglossum hirsutum</name>
    <dbReference type="NCBI Taxonomy" id="265104"/>
    <lineage>
        <taxon>Eukaryota</taxon>
        <taxon>Fungi</taxon>
        <taxon>Dikarya</taxon>
        <taxon>Ascomycota</taxon>
        <taxon>Pezizomycotina</taxon>
        <taxon>Geoglossomycetes</taxon>
        <taxon>Geoglossales</taxon>
        <taxon>Geoglossaceae</taxon>
        <taxon>Trichoglossum</taxon>
    </lineage>
</organism>
<dbReference type="Pfam" id="PF00009">
    <property type="entry name" value="GTP_EFTU"/>
    <property type="match status" value="1"/>
</dbReference>
<protein>
    <recommendedName>
        <fullName evidence="2">Tr-type G domain-containing protein</fullName>
    </recommendedName>
</protein>
<feature type="compositionally biased region" description="Polar residues" evidence="1">
    <location>
        <begin position="736"/>
        <end position="748"/>
    </location>
</feature>
<feature type="domain" description="Tr-type G" evidence="2">
    <location>
        <begin position="244"/>
        <end position="514"/>
    </location>
</feature>
<accession>A0A9P8L9K6</accession>
<dbReference type="GO" id="GO:0005525">
    <property type="term" value="F:GTP binding"/>
    <property type="evidence" value="ECO:0007669"/>
    <property type="project" value="InterPro"/>
</dbReference>
<evidence type="ECO:0000259" key="2">
    <source>
        <dbReference type="Pfam" id="PF00009"/>
    </source>
</evidence>
<dbReference type="InterPro" id="IPR000795">
    <property type="entry name" value="T_Tr_GTP-bd_dom"/>
</dbReference>
<comment type="caution">
    <text evidence="3">The sequence shown here is derived from an EMBL/GenBank/DDBJ whole genome shotgun (WGS) entry which is preliminary data.</text>
</comment>
<evidence type="ECO:0000256" key="1">
    <source>
        <dbReference type="SAM" id="MobiDB-lite"/>
    </source>
</evidence>
<evidence type="ECO:0000313" key="4">
    <source>
        <dbReference type="Proteomes" id="UP000750711"/>
    </source>
</evidence>
<dbReference type="AlphaFoldDB" id="A0A9P8L9K6"/>
<feature type="region of interest" description="Disordered" evidence="1">
    <location>
        <begin position="728"/>
        <end position="760"/>
    </location>
</feature>
<dbReference type="InterPro" id="IPR050055">
    <property type="entry name" value="EF-Tu_GTPase"/>
</dbReference>
<dbReference type="Gene3D" id="3.40.50.300">
    <property type="entry name" value="P-loop containing nucleotide triphosphate hydrolases"/>
    <property type="match status" value="1"/>
</dbReference>
<dbReference type="EMBL" id="JAGHQM010000931">
    <property type="protein sequence ID" value="KAH0557044.1"/>
    <property type="molecule type" value="Genomic_DNA"/>
</dbReference>
<dbReference type="PANTHER" id="PTHR43721">
    <property type="entry name" value="ELONGATION FACTOR TU-RELATED"/>
    <property type="match status" value="1"/>
</dbReference>
<proteinExistence type="predicted"/>
<dbReference type="GO" id="GO:0003746">
    <property type="term" value="F:translation elongation factor activity"/>
    <property type="evidence" value="ECO:0007669"/>
    <property type="project" value="TreeGrafter"/>
</dbReference>
<dbReference type="InterPro" id="IPR027417">
    <property type="entry name" value="P-loop_NTPase"/>
</dbReference>
<feature type="region of interest" description="Disordered" evidence="1">
    <location>
        <begin position="145"/>
        <end position="176"/>
    </location>
</feature>
<dbReference type="Proteomes" id="UP000750711">
    <property type="component" value="Unassembled WGS sequence"/>
</dbReference>
<reference evidence="3" key="1">
    <citation type="submission" date="2021-03" db="EMBL/GenBank/DDBJ databases">
        <title>Comparative genomics and phylogenomic investigation of the class Geoglossomycetes provide insights into ecological specialization and systematics.</title>
        <authorList>
            <person name="Melie T."/>
            <person name="Pirro S."/>
            <person name="Miller A.N."/>
            <person name="Quandt A."/>
        </authorList>
    </citation>
    <scope>NUCLEOTIDE SEQUENCE</scope>
    <source>
        <strain evidence="3">CAQ_001_2017</strain>
    </source>
</reference>
<name>A0A9P8L9K6_9PEZI</name>
<keyword evidence="4" id="KW-1185">Reference proteome</keyword>
<feature type="compositionally biased region" description="Polar residues" evidence="1">
    <location>
        <begin position="154"/>
        <end position="176"/>
    </location>
</feature>
<dbReference type="SUPFAM" id="SSF52540">
    <property type="entry name" value="P-loop containing nucleoside triphosphate hydrolases"/>
    <property type="match status" value="1"/>
</dbReference>
<sequence length="922" mass="97238">MSNSPSPEAQSAPEIPEGYPASTAPSNQSRQHRLEQLTTQLLWRLQQSSPYHSYSTSNVVLPALTGTYPPSGAIPRPGRLLPGIEESRGAYYEIGVSDDGTLVGLTQDEMDESLGTLRIMATSLGCCVEVLRMIMVGECEWVEELPDSGDGPKPSNSQKGPGESPSTTSTKQNSTSVQVKRIEKLWVAEAIVKPDFKATVQDTCVPEQSGATSTEDTLIKPLSEVKTGILLGQEDTWSPTEQLRVSLTGATTSGKSSLLGTLTTGTLDNGRGKSRLSLLKHRHELASGITSSVAQELIGYRAAAAQDRRVGSDQADIEVVNYAFGNVSSWTDIHASSVNGRLVLLSDSAGHPRYHRTTVRGLVGWAPHWVALCVAADESGGSVGENIVLSTARDAPGIAGVGSDLMEAHLELCLKLSLPLAVVVTKLDLASKTGLRNTLAKVLSALKAAGRKPIILPAGGSQANGDVDTNLVSIEDASDVEKVVTAIRGEPSGGIVPIVLTSAVKGIGIGKVHALLHGLPTPENSVRIMPQGPTGRMQYQPPKLFHIEEFFTFPKTRTPTANEGTGAEDTSLVLSGHLRYGQISLGEELSLGPCETRLNSEGSYSLEPQQVAGSNPSPVCNISRNNASDPARGTCPSVMDPTKPLAHRQPDSAELETEWVSVRVVSIRNLRLPARHLLAGQTGTIGVVFLPAAEGLGLDRNTLGSAGNSGINQRGLTVGGVATSARAKIGKPTLNPEDSTIQTPPSESNSRHKAGLLSSSPRISSLASNLKIRKGMVLVGYGPEIENTKEAPVSYGGFVARFSEIESVSVTTGALVVVYIASIRASARVVHLSQSLPHHTPDTEASDVFGFDHDTGGEATADRTSATEVLFHFTSSREWVELGREVLVMPGGGPGLYGSSERGEKGVGGLEGFVGEIVEVIE</sequence>
<dbReference type="GO" id="GO:0003924">
    <property type="term" value="F:GTPase activity"/>
    <property type="evidence" value="ECO:0007669"/>
    <property type="project" value="InterPro"/>
</dbReference>